<evidence type="ECO:0000313" key="1">
    <source>
        <dbReference type="EMBL" id="QDU57436.1"/>
    </source>
</evidence>
<dbReference type="KEGG" id="amuc:Pan181_36520"/>
<name>A0A518ARU2_9BACT</name>
<protein>
    <submittedName>
        <fullName evidence="1">Uncharacterized protein</fullName>
    </submittedName>
</protein>
<organism evidence="1 2">
    <name type="scientific">Aeoliella mucimassa</name>
    <dbReference type="NCBI Taxonomy" id="2527972"/>
    <lineage>
        <taxon>Bacteria</taxon>
        <taxon>Pseudomonadati</taxon>
        <taxon>Planctomycetota</taxon>
        <taxon>Planctomycetia</taxon>
        <taxon>Pirellulales</taxon>
        <taxon>Lacipirellulaceae</taxon>
        <taxon>Aeoliella</taxon>
    </lineage>
</organism>
<keyword evidence="2" id="KW-1185">Reference proteome</keyword>
<dbReference type="AlphaFoldDB" id="A0A518ARU2"/>
<dbReference type="Proteomes" id="UP000315750">
    <property type="component" value="Chromosome"/>
</dbReference>
<sequence length="572" mass="60837">MFRRRPAHTLMELVVATTSATLLLAGMGSSVYVASQSLDLAQDGSVTNSQATLALDQMVRDLEHAQRFSERTDKAITFTVPDRDSDRFDEVIRYAWSGTPGDPLTYELNHASGGMLIESVENLDFTYLTRTISAREINLSEDSPKLLYVVQDSSSPSSNESSYKSAFGDWGYRVELISQGASSTTYATALEDAAVVFVSGEVSNGSYVGWMLANHGGGVVSACEYTASTLGITDAGYFPFSTTIRMDDTTHPITESFSSGNIAIVTSSLQIFALASPIAPGAELPASALYSGSYYPCFPIIEVGSQLTTGQSAVGRRIQLPCSDSRMRLTDLTSEGLVMWQKSVAWAAELGDPNTPRVRFRGYGDSLAETDATSLNLPVPTGHATGDLLIAVVATDGQTSFQNVNGWTVLVSQSNDTAQCTLGIWYRIASSTEPATYSFQWDQSEQAYGWMMRFDGHDAVAPIHAMTTTSGTSTSPTSPSLATNEENCMVVRIVGLNSNAINTTAPGVSGHSSINMSSSSSSLDSSSGGSAYQYLSQAGSVDTASFALQSGASATEFVSASLAIMPAEQEEE</sequence>
<dbReference type="OrthoDB" id="239917at2"/>
<proteinExistence type="predicted"/>
<accession>A0A518ARU2</accession>
<dbReference type="EMBL" id="CP036278">
    <property type="protein sequence ID" value="QDU57436.1"/>
    <property type="molecule type" value="Genomic_DNA"/>
</dbReference>
<dbReference type="RefSeq" id="WP_145248611.1">
    <property type="nucleotide sequence ID" value="NZ_CP036278.1"/>
</dbReference>
<gene>
    <name evidence="1" type="ORF">Pan181_36520</name>
</gene>
<evidence type="ECO:0000313" key="2">
    <source>
        <dbReference type="Proteomes" id="UP000315750"/>
    </source>
</evidence>
<reference evidence="1 2" key="1">
    <citation type="submission" date="2019-02" db="EMBL/GenBank/DDBJ databases">
        <title>Deep-cultivation of Planctomycetes and their phenomic and genomic characterization uncovers novel biology.</title>
        <authorList>
            <person name="Wiegand S."/>
            <person name="Jogler M."/>
            <person name="Boedeker C."/>
            <person name="Pinto D."/>
            <person name="Vollmers J."/>
            <person name="Rivas-Marin E."/>
            <person name="Kohn T."/>
            <person name="Peeters S.H."/>
            <person name="Heuer A."/>
            <person name="Rast P."/>
            <person name="Oberbeckmann S."/>
            <person name="Bunk B."/>
            <person name="Jeske O."/>
            <person name="Meyerdierks A."/>
            <person name="Storesund J.E."/>
            <person name="Kallscheuer N."/>
            <person name="Luecker S."/>
            <person name="Lage O.M."/>
            <person name="Pohl T."/>
            <person name="Merkel B.J."/>
            <person name="Hornburger P."/>
            <person name="Mueller R.-W."/>
            <person name="Bruemmer F."/>
            <person name="Labrenz M."/>
            <person name="Spormann A.M."/>
            <person name="Op den Camp H."/>
            <person name="Overmann J."/>
            <person name="Amann R."/>
            <person name="Jetten M.S.M."/>
            <person name="Mascher T."/>
            <person name="Medema M.H."/>
            <person name="Devos D.P."/>
            <person name="Kaster A.-K."/>
            <person name="Ovreas L."/>
            <person name="Rohde M."/>
            <person name="Galperin M.Y."/>
            <person name="Jogler C."/>
        </authorList>
    </citation>
    <scope>NUCLEOTIDE SEQUENCE [LARGE SCALE GENOMIC DNA]</scope>
    <source>
        <strain evidence="1 2">Pan181</strain>
    </source>
</reference>